<name>A0ABQ1LYC9_9BURK</name>
<dbReference type="Pfam" id="PF15644">
    <property type="entry name" value="Gln_amidase"/>
    <property type="match status" value="1"/>
</dbReference>
<protein>
    <recommendedName>
        <fullName evidence="1">Tox-PL domain-containing protein</fullName>
    </recommendedName>
</protein>
<gene>
    <name evidence="2" type="ORF">GCM10011400_18230</name>
</gene>
<evidence type="ECO:0000259" key="1">
    <source>
        <dbReference type="Pfam" id="PF15644"/>
    </source>
</evidence>
<keyword evidence="3" id="KW-1185">Reference proteome</keyword>
<evidence type="ECO:0000313" key="2">
    <source>
        <dbReference type="EMBL" id="GGC31928.1"/>
    </source>
</evidence>
<proteinExistence type="predicted"/>
<feature type="domain" description="Tox-PL" evidence="1">
    <location>
        <begin position="8"/>
        <end position="66"/>
    </location>
</feature>
<comment type="caution">
    <text evidence="2">The sequence shown here is derived from an EMBL/GenBank/DDBJ whole genome shotgun (WGS) entry which is preliminary data.</text>
</comment>
<dbReference type="EMBL" id="BMHL01000002">
    <property type="protein sequence ID" value="GGC31928.1"/>
    <property type="molecule type" value="Genomic_DNA"/>
</dbReference>
<reference evidence="3" key="1">
    <citation type="journal article" date="2019" name="Int. J. Syst. Evol. Microbiol.">
        <title>The Global Catalogue of Microorganisms (GCM) 10K type strain sequencing project: providing services to taxonomists for standard genome sequencing and annotation.</title>
        <authorList>
            <consortium name="The Broad Institute Genomics Platform"/>
            <consortium name="The Broad Institute Genome Sequencing Center for Infectious Disease"/>
            <person name="Wu L."/>
            <person name="Ma J."/>
        </authorList>
    </citation>
    <scope>NUCLEOTIDE SEQUENCE [LARGE SCALE GENOMIC DNA]</scope>
    <source>
        <strain evidence="3">CGMCC 1.15103</strain>
    </source>
</reference>
<evidence type="ECO:0000313" key="3">
    <source>
        <dbReference type="Proteomes" id="UP000602004"/>
    </source>
</evidence>
<organism evidence="2 3">
    <name type="scientific">Paraburkholderia caffeinilytica</name>
    <dbReference type="NCBI Taxonomy" id="1761016"/>
    <lineage>
        <taxon>Bacteria</taxon>
        <taxon>Pseudomonadati</taxon>
        <taxon>Pseudomonadota</taxon>
        <taxon>Betaproteobacteria</taxon>
        <taxon>Burkholderiales</taxon>
        <taxon>Burkholderiaceae</taxon>
        <taxon>Paraburkholderia</taxon>
    </lineage>
</organism>
<dbReference type="InterPro" id="IPR028908">
    <property type="entry name" value="Tox-PL_dom"/>
</dbReference>
<dbReference type="Proteomes" id="UP000602004">
    <property type="component" value="Unassembled WGS sequence"/>
</dbReference>
<sequence>MPFNQLGQMYGTTFSGWTTQQNIEFSLLAGGNGTRAVVYGTDGVTGHVWNAVVQNGSVNYIDGQIGGSGAANFQNFSHFQFGILP</sequence>
<accession>A0ABQ1LYC9</accession>